<comment type="caution">
    <text evidence="1">The sequence shown here is derived from an EMBL/GenBank/DDBJ whole genome shotgun (WGS) entry which is preliminary data.</text>
</comment>
<organism evidence="1 2">
    <name type="scientific">Micractinium conductrix</name>
    <dbReference type="NCBI Taxonomy" id="554055"/>
    <lineage>
        <taxon>Eukaryota</taxon>
        <taxon>Viridiplantae</taxon>
        <taxon>Chlorophyta</taxon>
        <taxon>core chlorophytes</taxon>
        <taxon>Trebouxiophyceae</taxon>
        <taxon>Chlorellales</taxon>
        <taxon>Chlorellaceae</taxon>
        <taxon>Chlorella clade</taxon>
        <taxon>Micractinium</taxon>
    </lineage>
</organism>
<dbReference type="Proteomes" id="UP000239649">
    <property type="component" value="Unassembled WGS sequence"/>
</dbReference>
<accession>A0A2P6VAU8</accession>
<dbReference type="EMBL" id="LHPF02000016">
    <property type="protein sequence ID" value="PSC71195.1"/>
    <property type="molecule type" value="Genomic_DNA"/>
</dbReference>
<name>A0A2P6VAU8_9CHLO</name>
<keyword evidence="2" id="KW-1185">Reference proteome</keyword>
<dbReference type="AlphaFoldDB" id="A0A2P6VAU8"/>
<evidence type="ECO:0000313" key="1">
    <source>
        <dbReference type="EMBL" id="PSC71195.1"/>
    </source>
</evidence>
<dbReference type="OrthoDB" id="519005at2759"/>
<reference evidence="1 2" key="1">
    <citation type="journal article" date="2018" name="Plant J.">
        <title>Genome sequences of Chlorella sorokiniana UTEX 1602 and Micractinium conductrix SAG 241.80: implications to maltose excretion by a green alga.</title>
        <authorList>
            <person name="Arriola M.B."/>
            <person name="Velmurugan N."/>
            <person name="Zhang Y."/>
            <person name="Plunkett M.H."/>
            <person name="Hondzo H."/>
            <person name="Barney B.M."/>
        </authorList>
    </citation>
    <scope>NUCLEOTIDE SEQUENCE [LARGE SCALE GENOMIC DNA]</scope>
    <source>
        <strain evidence="1 2">SAG 241.80</strain>
    </source>
</reference>
<protein>
    <submittedName>
        <fullName evidence="1">Uncharacterized protein</fullName>
    </submittedName>
</protein>
<gene>
    <name evidence="1" type="ORF">C2E20_5510</name>
</gene>
<proteinExistence type="predicted"/>
<evidence type="ECO:0000313" key="2">
    <source>
        <dbReference type="Proteomes" id="UP000239649"/>
    </source>
</evidence>
<sequence length="141" mass="15968">MAAWVEWLAGLVSGLLPPAPGTHEAVLEEYRAGGQLRKELDKPPGQQDEELVHRLRLRYRTHQMRNVRAIAHSFGTNAASFEQPADRACCAAVGWVRQRVAASYRALADYHWQWIRQVEEEHAAARARRPSVIVARPALRL</sequence>